<sequence length="180" mass="20503">MRKDVYQALKKRLSRLIIDEGGNIIFLSEERLQAVIESGDKPNYAIKHIALWNRQVEFIEEESIFAMPAVFIEFGKISWRTQTNGLQDADLTIGLHVVTNAVPEGFDGDTFHLDLLDKINRCLYGFSTEQLGSLERTASIPCHDHEEIFDNTEVFKCLVHDNSAVKKMMKLPTMPNIAVH</sequence>
<evidence type="ECO:0000313" key="1">
    <source>
        <dbReference type="EMBL" id="CUP51451.1"/>
    </source>
</evidence>
<dbReference type="AlphaFoldDB" id="A0A174NW40"/>
<dbReference type="Proteomes" id="UP000095332">
    <property type="component" value="Unassembled WGS sequence"/>
</dbReference>
<dbReference type="EMBL" id="CZBM01000001">
    <property type="protein sequence ID" value="CUP51451.1"/>
    <property type="molecule type" value="Genomic_DNA"/>
</dbReference>
<dbReference type="RefSeq" id="WP_057327598.1">
    <property type="nucleotide sequence ID" value="NZ_CZBM01000001.1"/>
</dbReference>
<evidence type="ECO:0000313" key="2">
    <source>
        <dbReference type="Proteomes" id="UP000095332"/>
    </source>
</evidence>
<organism evidence="1 2">
    <name type="scientific">Parabacteroides distasonis</name>
    <dbReference type="NCBI Taxonomy" id="823"/>
    <lineage>
        <taxon>Bacteria</taxon>
        <taxon>Pseudomonadati</taxon>
        <taxon>Bacteroidota</taxon>
        <taxon>Bacteroidia</taxon>
        <taxon>Bacteroidales</taxon>
        <taxon>Tannerellaceae</taxon>
        <taxon>Parabacteroides</taxon>
    </lineage>
</organism>
<protein>
    <submittedName>
        <fullName evidence="1">Uncharacterized protein</fullName>
    </submittedName>
</protein>
<accession>A0A174NW40</accession>
<gene>
    <name evidence="1" type="ORF">ERS852560_00167</name>
</gene>
<proteinExistence type="predicted"/>
<reference evidence="1 2" key="1">
    <citation type="submission" date="2015-09" db="EMBL/GenBank/DDBJ databases">
        <authorList>
            <consortium name="Pathogen Informatics"/>
        </authorList>
    </citation>
    <scope>NUCLEOTIDE SEQUENCE [LARGE SCALE GENOMIC DNA]</scope>
    <source>
        <strain evidence="1 2">2789STDY5834948</strain>
    </source>
</reference>
<name>A0A174NW40_PARDI</name>